<name>A0A8H6Z497_9AGAR</name>
<dbReference type="EMBL" id="JACAZH010000004">
    <property type="protein sequence ID" value="KAF7370447.1"/>
    <property type="molecule type" value="Genomic_DNA"/>
</dbReference>
<comment type="caution">
    <text evidence="1">The sequence shown here is derived from an EMBL/GenBank/DDBJ whole genome shotgun (WGS) entry which is preliminary data.</text>
</comment>
<evidence type="ECO:0000313" key="2">
    <source>
        <dbReference type="Proteomes" id="UP000623467"/>
    </source>
</evidence>
<protein>
    <submittedName>
        <fullName evidence="1">Uncharacterized protein</fullName>
    </submittedName>
</protein>
<organism evidence="1 2">
    <name type="scientific">Mycena sanguinolenta</name>
    <dbReference type="NCBI Taxonomy" id="230812"/>
    <lineage>
        <taxon>Eukaryota</taxon>
        <taxon>Fungi</taxon>
        <taxon>Dikarya</taxon>
        <taxon>Basidiomycota</taxon>
        <taxon>Agaricomycotina</taxon>
        <taxon>Agaricomycetes</taxon>
        <taxon>Agaricomycetidae</taxon>
        <taxon>Agaricales</taxon>
        <taxon>Marasmiineae</taxon>
        <taxon>Mycenaceae</taxon>
        <taxon>Mycena</taxon>
    </lineage>
</organism>
<accession>A0A8H6Z497</accession>
<sequence length="171" mass="18866">MSILPETSLSLLSNPTHPPRPGTSPEFSSSSRLWVEHSIMRCSASPARLAPVLVSALADVENKYLAGVENGVLSAEVDFAEKLAVLQLEVSTLRETSLRSSLSPLSAFYDTFNICRSVALLRCLRRVRGLETIIEISHETQLREIACCQCPLANRASISLRRRNTLRSLET</sequence>
<reference evidence="1" key="1">
    <citation type="submission" date="2020-05" db="EMBL/GenBank/DDBJ databases">
        <title>Mycena genomes resolve the evolution of fungal bioluminescence.</title>
        <authorList>
            <person name="Tsai I.J."/>
        </authorList>
    </citation>
    <scope>NUCLEOTIDE SEQUENCE</scope>
    <source>
        <strain evidence="1">160909Yilan</strain>
    </source>
</reference>
<gene>
    <name evidence="1" type="ORF">MSAN_00676400</name>
</gene>
<proteinExistence type="predicted"/>
<keyword evidence="2" id="KW-1185">Reference proteome</keyword>
<dbReference type="Proteomes" id="UP000623467">
    <property type="component" value="Unassembled WGS sequence"/>
</dbReference>
<dbReference type="AlphaFoldDB" id="A0A8H6Z497"/>
<evidence type="ECO:0000313" key="1">
    <source>
        <dbReference type="EMBL" id="KAF7370447.1"/>
    </source>
</evidence>